<accession>A0AAQ3SLL7</accession>
<dbReference type="EMBL" id="CP144746">
    <property type="protein sequence ID" value="WVZ55380.1"/>
    <property type="molecule type" value="Genomic_DNA"/>
</dbReference>
<dbReference type="Proteomes" id="UP001341281">
    <property type="component" value="Chromosome 02"/>
</dbReference>
<organism evidence="1 2">
    <name type="scientific">Paspalum notatum var. saurae</name>
    <dbReference type="NCBI Taxonomy" id="547442"/>
    <lineage>
        <taxon>Eukaryota</taxon>
        <taxon>Viridiplantae</taxon>
        <taxon>Streptophyta</taxon>
        <taxon>Embryophyta</taxon>
        <taxon>Tracheophyta</taxon>
        <taxon>Spermatophyta</taxon>
        <taxon>Magnoliopsida</taxon>
        <taxon>Liliopsida</taxon>
        <taxon>Poales</taxon>
        <taxon>Poaceae</taxon>
        <taxon>PACMAD clade</taxon>
        <taxon>Panicoideae</taxon>
        <taxon>Andropogonodae</taxon>
        <taxon>Paspaleae</taxon>
        <taxon>Paspalinae</taxon>
        <taxon>Paspalum</taxon>
    </lineage>
</organism>
<protein>
    <submittedName>
        <fullName evidence="1">Uncharacterized protein</fullName>
    </submittedName>
</protein>
<evidence type="ECO:0000313" key="2">
    <source>
        <dbReference type="Proteomes" id="UP001341281"/>
    </source>
</evidence>
<name>A0AAQ3SLL7_PASNO</name>
<proteinExistence type="predicted"/>
<evidence type="ECO:0000313" key="1">
    <source>
        <dbReference type="EMBL" id="WVZ55380.1"/>
    </source>
</evidence>
<keyword evidence="2" id="KW-1185">Reference proteome</keyword>
<gene>
    <name evidence="1" type="ORF">U9M48_006046</name>
</gene>
<sequence length="124" mass="12986">MDVQAQLNPPYLCLSLEPGDDVNVVLTENNGSFQAKSNASDGLVAGELLHLGRMSKGPAPFNSSVRHSPEMGWAAAHESACVGRFPYSANLPSTSGLHPIHARLLPAGVLAFVATPEPTSLVVL</sequence>
<dbReference type="AlphaFoldDB" id="A0AAQ3SLL7"/>
<reference evidence="1 2" key="1">
    <citation type="submission" date="2024-02" db="EMBL/GenBank/DDBJ databases">
        <title>High-quality chromosome-scale genome assembly of Pensacola bahiagrass (Paspalum notatum Flugge var. saurae).</title>
        <authorList>
            <person name="Vega J.M."/>
            <person name="Podio M."/>
            <person name="Orjuela J."/>
            <person name="Siena L.A."/>
            <person name="Pessino S.C."/>
            <person name="Combes M.C."/>
            <person name="Mariac C."/>
            <person name="Albertini E."/>
            <person name="Pupilli F."/>
            <person name="Ortiz J.P.A."/>
            <person name="Leblanc O."/>
        </authorList>
    </citation>
    <scope>NUCLEOTIDE SEQUENCE [LARGE SCALE GENOMIC DNA]</scope>
    <source>
        <strain evidence="1">R1</strain>
        <tissue evidence="1">Leaf</tissue>
    </source>
</reference>